<reference evidence="3" key="1">
    <citation type="submission" date="2021-02" db="EMBL/GenBank/DDBJ databases">
        <authorList>
            <person name="Nowell W R."/>
        </authorList>
    </citation>
    <scope>NUCLEOTIDE SEQUENCE</scope>
</reference>
<dbReference type="PANTHER" id="PTHR13357:SF1">
    <property type="entry name" value="NCK-INTERACTING PROTEIN WITH SH3 DOMAIN"/>
    <property type="match status" value="1"/>
</dbReference>
<name>A0A814ITQ2_9BILA</name>
<dbReference type="Proteomes" id="UP000663860">
    <property type="component" value="Unassembled WGS sequence"/>
</dbReference>
<dbReference type="InterPro" id="IPR018556">
    <property type="entry name" value="SPIN90/Ldb17_LRD"/>
</dbReference>
<feature type="signal peptide" evidence="1">
    <location>
        <begin position="1"/>
        <end position="18"/>
    </location>
</feature>
<dbReference type="GO" id="GO:0071933">
    <property type="term" value="F:Arp2/3 complex binding"/>
    <property type="evidence" value="ECO:0007669"/>
    <property type="project" value="TreeGrafter"/>
</dbReference>
<dbReference type="EMBL" id="CAJNOE010000188">
    <property type="protein sequence ID" value="CAF1028103.1"/>
    <property type="molecule type" value="Genomic_DNA"/>
</dbReference>
<feature type="domain" description="SPIN90/Ldb17 leucine-rich" evidence="2">
    <location>
        <begin position="51"/>
        <end position="175"/>
    </location>
</feature>
<proteinExistence type="predicted"/>
<comment type="caution">
    <text evidence="3">The sequence shown here is derived from an EMBL/GenBank/DDBJ whole genome shotgun (WGS) entry which is preliminary data.</text>
</comment>
<dbReference type="Pfam" id="PF09431">
    <property type="entry name" value="SPIN90_LRD"/>
    <property type="match status" value="1"/>
</dbReference>
<dbReference type="AlphaFoldDB" id="A0A814ITQ2"/>
<feature type="chain" id="PRO_5032418543" description="SPIN90/Ldb17 leucine-rich domain-containing protein" evidence="1">
    <location>
        <begin position="19"/>
        <end position="222"/>
    </location>
</feature>
<evidence type="ECO:0000313" key="3">
    <source>
        <dbReference type="EMBL" id="CAF1028103.1"/>
    </source>
</evidence>
<dbReference type="PANTHER" id="PTHR13357">
    <property type="entry name" value="SH3 ADAPTER PROTEIN SPIN90 NCK INTERACTING PROTEIN WITH SH3 DOMAIN"/>
    <property type="match status" value="1"/>
</dbReference>
<evidence type="ECO:0000259" key="2">
    <source>
        <dbReference type="Pfam" id="PF09431"/>
    </source>
</evidence>
<protein>
    <recommendedName>
        <fullName evidence="2">SPIN90/Ldb17 leucine-rich domain-containing protein</fullName>
    </recommendedName>
</protein>
<accession>A0A814ITQ2</accession>
<gene>
    <name evidence="3" type="ORF">IZO911_LOCUS19100</name>
</gene>
<evidence type="ECO:0000256" key="1">
    <source>
        <dbReference type="SAM" id="SignalP"/>
    </source>
</evidence>
<sequence length="222" mass="25940">MKSTMISALNLLTKLLLTGEIFPVQTKSQISNPTFLRCIFELIENHRDENELITILIKFLLSFNLRFDYPHENPILLTLVDINGEISCQELIERLILLFNRNIDPTEHKTTNSIIKFFGDLCDDQVITNNMFLSDSNRRLIIEIISRELSNRSCSDEMTTGYLSLLELLLRNQIIISETCTRIDELQTCFRFYLNSENCLDDNRFIINEIIRQHKCLSTNEI</sequence>
<dbReference type="InterPro" id="IPR030125">
    <property type="entry name" value="SPIN90/Ldb17"/>
</dbReference>
<organism evidence="3 4">
    <name type="scientific">Adineta steineri</name>
    <dbReference type="NCBI Taxonomy" id="433720"/>
    <lineage>
        <taxon>Eukaryota</taxon>
        <taxon>Metazoa</taxon>
        <taxon>Spiralia</taxon>
        <taxon>Gnathifera</taxon>
        <taxon>Rotifera</taxon>
        <taxon>Eurotatoria</taxon>
        <taxon>Bdelloidea</taxon>
        <taxon>Adinetida</taxon>
        <taxon>Adinetidae</taxon>
        <taxon>Adineta</taxon>
    </lineage>
</organism>
<dbReference type="GO" id="GO:0006897">
    <property type="term" value="P:endocytosis"/>
    <property type="evidence" value="ECO:0007669"/>
    <property type="project" value="TreeGrafter"/>
</dbReference>
<keyword evidence="1" id="KW-0732">Signal</keyword>
<evidence type="ECO:0000313" key="4">
    <source>
        <dbReference type="Proteomes" id="UP000663860"/>
    </source>
</evidence>